<reference evidence="1 2" key="1">
    <citation type="journal article" date="2014" name="Agronomy (Basel)">
        <title>A Draft Genome Sequence for Ensete ventricosum, the Drought-Tolerant Tree Against Hunger.</title>
        <authorList>
            <person name="Harrison J."/>
            <person name="Moore K.A."/>
            <person name="Paszkiewicz K."/>
            <person name="Jones T."/>
            <person name="Grant M."/>
            <person name="Ambacheew D."/>
            <person name="Muzemil S."/>
            <person name="Studholme D.J."/>
        </authorList>
    </citation>
    <scope>NUCLEOTIDE SEQUENCE [LARGE SCALE GENOMIC DNA]</scope>
</reference>
<dbReference type="Proteomes" id="UP000287651">
    <property type="component" value="Unassembled WGS sequence"/>
</dbReference>
<comment type="caution">
    <text evidence="1">The sequence shown here is derived from an EMBL/GenBank/DDBJ whole genome shotgun (WGS) entry which is preliminary data.</text>
</comment>
<evidence type="ECO:0000313" key="1">
    <source>
        <dbReference type="EMBL" id="RRT76293.1"/>
    </source>
</evidence>
<protein>
    <submittedName>
        <fullName evidence="1">Uncharacterized protein</fullName>
    </submittedName>
</protein>
<gene>
    <name evidence="1" type="ORF">B296_00030271</name>
</gene>
<proteinExistence type="predicted"/>
<sequence>MGSMYRYVNRPLPGGTTDWGCIRPVTTRNRLVRSISIVSGRIRAVLAEGRRKKKMEKENLGTTLLFARAICRSRVISSPRTRRRNKATLPFFF</sequence>
<evidence type="ECO:0000313" key="2">
    <source>
        <dbReference type="Proteomes" id="UP000287651"/>
    </source>
</evidence>
<organism evidence="1 2">
    <name type="scientific">Ensete ventricosum</name>
    <name type="common">Abyssinian banana</name>
    <name type="synonym">Musa ensete</name>
    <dbReference type="NCBI Taxonomy" id="4639"/>
    <lineage>
        <taxon>Eukaryota</taxon>
        <taxon>Viridiplantae</taxon>
        <taxon>Streptophyta</taxon>
        <taxon>Embryophyta</taxon>
        <taxon>Tracheophyta</taxon>
        <taxon>Spermatophyta</taxon>
        <taxon>Magnoliopsida</taxon>
        <taxon>Liliopsida</taxon>
        <taxon>Zingiberales</taxon>
        <taxon>Musaceae</taxon>
        <taxon>Ensete</taxon>
    </lineage>
</organism>
<dbReference type="AlphaFoldDB" id="A0A427AJ53"/>
<accession>A0A427AJ53</accession>
<name>A0A427AJ53_ENSVE</name>
<dbReference type="EMBL" id="AMZH03002234">
    <property type="protein sequence ID" value="RRT76293.1"/>
    <property type="molecule type" value="Genomic_DNA"/>
</dbReference>